<dbReference type="Pfam" id="PF14497">
    <property type="entry name" value="GST_C_3"/>
    <property type="match status" value="1"/>
</dbReference>
<name>A0ABR4ANF0_9LECA</name>
<reference evidence="2 3" key="1">
    <citation type="submission" date="2024-09" db="EMBL/GenBank/DDBJ databases">
        <title>Rethinking Asexuality: The Enigmatic Case of Functional Sexual Genes in Lepraria (Stereocaulaceae).</title>
        <authorList>
            <person name="Doellman M."/>
            <person name="Sun Y."/>
            <person name="Barcenas-Pena A."/>
            <person name="Lumbsch H.T."/>
            <person name="Grewe F."/>
        </authorList>
    </citation>
    <scope>NUCLEOTIDE SEQUENCE [LARGE SCALE GENOMIC DNA]</scope>
    <source>
        <strain evidence="2 3">Mercado 3170</strain>
    </source>
</reference>
<dbReference type="InterPro" id="IPR004046">
    <property type="entry name" value="GST_C"/>
</dbReference>
<dbReference type="Proteomes" id="UP001590950">
    <property type="component" value="Unassembled WGS sequence"/>
</dbReference>
<dbReference type="Gene3D" id="1.20.1050.10">
    <property type="match status" value="1"/>
</dbReference>
<evidence type="ECO:0000313" key="3">
    <source>
        <dbReference type="Proteomes" id="UP001590950"/>
    </source>
</evidence>
<comment type="caution">
    <text evidence="2">The sequence shown here is derived from an EMBL/GenBank/DDBJ whole genome shotgun (WGS) entry which is preliminary data.</text>
</comment>
<feature type="domain" description="Glutathione S-transferase C-terminal" evidence="1">
    <location>
        <begin position="18"/>
        <end position="62"/>
    </location>
</feature>
<accession>A0ABR4ANF0</accession>
<gene>
    <name evidence="2" type="ORF">N7G274_002738</name>
</gene>
<proteinExistence type="predicted"/>
<dbReference type="EMBL" id="JBEFKJ010000008">
    <property type="protein sequence ID" value="KAL2044963.1"/>
    <property type="molecule type" value="Genomic_DNA"/>
</dbReference>
<dbReference type="InterPro" id="IPR036282">
    <property type="entry name" value="Glutathione-S-Trfase_C_sf"/>
</dbReference>
<sequence length="124" mass="14105">MGQRILSLDGILSRRLFLSRKLKVYQKMVEQSGGPFSVCNGLSIADICLVTTIRAVSEAGFRFRYNTSPFTIIDRIVSECEKLPEFHQDILRTKIWPGVKRPLRLSSSSIVIQRLSPRTKPHDS</sequence>
<evidence type="ECO:0000313" key="2">
    <source>
        <dbReference type="EMBL" id="KAL2044963.1"/>
    </source>
</evidence>
<dbReference type="SUPFAM" id="SSF47616">
    <property type="entry name" value="GST C-terminal domain-like"/>
    <property type="match status" value="1"/>
</dbReference>
<evidence type="ECO:0000259" key="1">
    <source>
        <dbReference type="Pfam" id="PF14497"/>
    </source>
</evidence>
<organism evidence="2 3">
    <name type="scientific">Stereocaulon virgatum</name>
    <dbReference type="NCBI Taxonomy" id="373712"/>
    <lineage>
        <taxon>Eukaryota</taxon>
        <taxon>Fungi</taxon>
        <taxon>Dikarya</taxon>
        <taxon>Ascomycota</taxon>
        <taxon>Pezizomycotina</taxon>
        <taxon>Lecanoromycetes</taxon>
        <taxon>OSLEUM clade</taxon>
        <taxon>Lecanoromycetidae</taxon>
        <taxon>Lecanorales</taxon>
        <taxon>Lecanorineae</taxon>
        <taxon>Stereocaulaceae</taxon>
        <taxon>Stereocaulon</taxon>
    </lineage>
</organism>
<protein>
    <recommendedName>
        <fullName evidence="1">Glutathione S-transferase C-terminal domain-containing protein</fullName>
    </recommendedName>
</protein>
<keyword evidence="3" id="KW-1185">Reference proteome</keyword>